<evidence type="ECO:0000313" key="2">
    <source>
        <dbReference type="EMBL" id="VDP82815.1"/>
    </source>
</evidence>
<proteinExistence type="predicted"/>
<feature type="compositionally biased region" description="Basic and acidic residues" evidence="1">
    <location>
        <begin position="102"/>
        <end position="119"/>
    </location>
</feature>
<organism evidence="2 3">
    <name type="scientific">Schistosoma mattheei</name>
    <dbReference type="NCBI Taxonomy" id="31246"/>
    <lineage>
        <taxon>Eukaryota</taxon>
        <taxon>Metazoa</taxon>
        <taxon>Spiralia</taxon>
        <taxon>Lophotrochozoa</taxon>
        <taxon>Platyhelminthes</taxon>
        <taxon>Trematoda</taxon>
        <taxon>Digenea</taxon>
        <taxon>Strigeidida</taxon>
        <taxon>Schistosomatoidea</taxon>
        <taxon>Schistosomatidae</taxon>
        <taxon>Schistosoma</taxon>
    </lineage>
</organism>
<evidence type="ECO:0000256" key="1">
    <source>
        <dbReference type="SAM" id="MobiDB-lite"/>
    </source>
</evidence>
<feature type="region of interest" description="Disordered" evidence="1">
    <location>
        <begin position="98"/>
        <end position="132"/>
    </location>
</feature>
<keyword evidence="3" id="KW-1185">Reference proteome</keyword>
<name>A0A183Q1T1_9TREM</name>
<dbReference type="Proteomes" id="UP000269396">
    <property type="component" value="Unassembled WGS sequence"/>
</dbReference>
<sequence>MDCIKLTCRDCKSFVARSSLNLGSPRQTFRPGVGLLNSAHPGNKLRNLSLFQDWLTYGRLSQQYSMIKIFITTSKIKLNSTFFTHFFGSCTFLVNPTTQSEQRQKPNTENRQLSRDNDRTSNTTTSTTVDENSRNAKESLYLWLSETQLNQLLEYNFLDTYRAHAGQGRSLSDLTWDANHSQLYHQSLCYSLDSDLPKHTCCTFQMELGLLQKTTEELHQSLSTYLGRWHKELAKLRTALRGNLIKKPSF</sequence>
<evidence type="ECO:0000313" key="3">
    <source>
        <dbReference type="Proteomes" id="UP000269396"/>
    </source>
</evidence>
<dbReference type="AlphaFoldDB" id="A0A183Q1T1"/>
<dbReference type="STRING" id="31246.A0A183Q1T1"/>
<feature type="compositionally biased region" description="Low complexity" evidence="1">
    <location>
        <begin position="120"/>
        <end position="130"/>
    </location>
</feature>
<accession>A0A183Q1T1</accession>
<gene>
    <name evidence="2" type="ORF">SMTD_LOCUS20567</name>
</gene>
<reference evidence="2 3" key="1">
    <citation type="submission" date="2018-11" db="EMBL/GenBank/DDBJ databases">
        <authorList>
            <consortium name="Pathogen Informatics"/>
        </authorList>
    </citation>
    <scope>NUCLEOTIDE SEQUENCE [LARGE SCALE GENOMIC DNA]</scope>
    <source>
        <strain>Denwood</strain>
        <strain evidence="3">Zambia</strain>
    </source>
</reference>
<dbReference type="EMBL" id="UZAL01044771">
    <property type="protein sequence ID" value="VDP82815.1"/>
    <property type="molecule type" value="Genomic_DNA"/>
</dbReference>
<protein>
    <submittedName>
        <fullName evidence="2">Uncharacterized protein</fullName>
    </submittedName>
</protein>